<gene>
    <name evidence="2" type="ORF">ROE7235_03343</name>
</gene>
<dbReference type="AlphaFoldDB" id="A0A3B0MCJ3"/>
<dbReference type="EMBL" id="UIHC01000058">
    <property type="protein sequence ID" value="SUZ33571.1"/>
    <property type="molecule type" value="Genomic_DNA"/>
</dbReference>
<evidence type="ECO:0000313" key="3">
    <source>
        <dbReference type="Proteomes" id="UP000272908"/>
    </source>
</evidence>
<evidence type="ECO:0000313" key="2">
    <source>
        <dbReference type="EMBL" id="SUZ33571.1"/>
    </source>
</evidence>
<proteinExistence type="predicted"/>
<feature type="compositionally biased region" description="Polar residues" evidence="1">
    <location>
        <begin position="95"/>
        <end position="105"/>
    </location>
</feature>
<protein>
    <submittedName>
        <fullName evidence="2">Uncharacterized protein</fullName>
    </submittedName>
</protein>
<name>A0A3B0MCJ3_9RHOB</name>
<organism evidence="2 3">
    <name type="scientific">Roseinatronobacter ekhonensis</name>
    <dbReference type="NCBI Taxonomy" id="254356"/>
    <lineage>
        <taxon>Bacteria</taxon>
        <taxon>Pseudomonadati</taxon>
        <taxon>Pseudomonadota</taxon>
        <taxon>Alphaproteobacteria</taxon>
        <taxon>Rhodobacterales</taxon>
        <taxon>Paracoccaceae</taxon>
        <taxon>Roseinatronobacter</taxon>
    </lineage>
</organism>
<evidence type="ECO:0000256" key="1">
    <source>
        <dbReference type="SAM" id="MobiDB-lite"/>
    </source>
</evidence>
<reference evidence="3" key="1">
    <citation type="submission" date="2018-08" db="EMBL/GenBank/DDBJ databases">
        <authorList>
            <person name="Rodrigo-Torres L."/>
            <person name="Arahal R. D."/>
            <person name="Lucena T."/>
        </authorList>
    </citation>
    <scope>NUCLEOTIDE SEQUENCE [LARGE SCALE GENOMIC DNA]</scope>
    <source>
        <strain evidence="3">CECT 7235</strain>
    </source>
</reference>
<sequence length="105" mass="11211">MTAPSVAEVMRSVSSRAPSMRCVGASDEMIQLSTTEPMLEPMKPPIVAALTPRMAPPMLPPMAAPAAPRTRVAMCGTQRCGNRKAKAMRRRQDGVSDSSITPSRS</sequence>
<accession>A0A3B0MCJ3</accession>
<dbReference type="Proteomes" id="UP000272908">
    <property type="component" value="Unassembled WGS sequence"/>
</dbReference>
<feature type="region of interest" description="Disordered" evidence="1">
    <location>
        <begin position="78"/>
        <end position="105"/>
    </location>
</feature>
<keyword evidence="3" id="KW-1185">Reference proteome</keyword>